<evidence type="ECO:0000313" key="2">
    <source>
        <dbReference type="Proteomes" id="UP000054826"/>
    </source>
</evidence>
<dbReference type="Proteomes" id="UP000054826">
    <property type="component" value="Unassembled WGS sequence"/>
</dbReference>
<gene>
    <name evidence="1" type="ORF">T4C_11655</name>
</gene>
<dbReference type="EMBL" id="JYDV01001965">
    <property type="protein sequence ID" value="KRY98466.1"/>
    <property type="molecule type" value="Genomic_DNA"/>
</dbReference>
<evidence type="ECO:0000313" key="1">
    <source>
        <dbReference type="EMBL" id="KRY98466.1"/>
    </source>
</evidence>
<proteinExistence type="predicted"/>
<protein>
    <submittedName>
        <fullName evidence="1">Uncharacterized protein</fullName>
    </submittedName>
</protein>
<reference evidence="1 2" key="1">
    <citation type="submission" date="2015-01" db="EMBL/GenBank/DDBJ databases">
        <title>Evolution of Trichinella species and genotypes.</title>
        <authorList>
            <person name="Korhonen P.K."/>
            <person name="Edoardo P."/>
            <person name="Giuseppe L.R."/>
            <person name="Gasser R.B."/>
        </authorList>
    </citation>
    <scope>NUCLEOTIDE SEQUENCE [LARGE SCALE GENOMIC DNA]</scope>
    <source>
        <strain evidence="1">ISS176</strain>
    </source>
</reference>
<comment type="caution">
    <text evidence="1">The sequence shown here is derived from an EMBL/GenBank/DDBJ whole genome shotgun (WGS) entry which is preliminary data.</text>
</comment>
<sequence>MSIFPPSLVEYISRYFQITDNLTIKIRNFQEIRFSSKPDIMGINRLETMSVVRLTYS</sequence>
<accession>A0A0V1GKA9</accession>
<name>A0A0V1GKA9_TRIPS</name>
<dbReference type="AlphaFoldDB" id="A0A0V1GKA9"/>
<organism evidence="1 2">
    <name type="scientific">Trichinella pseudospiralis</name>
    <name type="common">Parasitic roundworm</name>
    <dbReference type="NCBI Taxonomy" id="6337"/>
    <lineage>
        <taxon>Eukaryota</taxon>
        <taxon>Metazoa</taxon>
        <taxon>Ecdysozoa</taxon>
        <taxon>Nematoda</taxon>
        <taxon>Enoplea</taxon>
        <taxon>Dorylaimia</taxon>
        <taxon>Trichinellida</taxon>
        <taxon>Trichinellidae</taxon>
        <taxon>Trichinella</taxon>
    </lineage>
</organism>